<accession>A0A0G1M0K0</accession>
<protein>
    <recommendedName>
        <fullName evidence="3">O-methyltransferase family 3</fullName>
    </recommendedName>
</protein>
<dbReference type="EMBL" id="LCKQ01000038">
    <property type="protein sequence ID" value="KKU01644.1"/>
    <property type="molecule type" value="Genomic_DNA"/>
</dbReference>
<dbReference type="Proteomes" id="UP000034086">
    <property type="component" value="Unassembled WGS sequence"/>
</dbReference>
<dbReference type="AlphaFoldDB" id="A0A0G1M0K0"/>
<dbReference type="Gene3D" id="3.40.50.150">
    <property type="entry name" value="Vaccinia Virus protein VP39"/>
    <property type="match status" value="1"/>
</dbReference>
<sequence length="181" mass="20838">MKTIISDITNRKDFLKGKRTLEIGYPWLSFGAIMALEGIVNKRLRVLELGSGGTTVFFAKNCKNVKSYETNADWYKKVMQKVRKYRNVEIGLGNYKDILRSVMKEPDRHYDIVLIDSDPRATDRLALANTVISKVKIGGWLIVDNYWNFGMDKFNYPKSDILTFDDIVYSGRGTRLIRILA</sequence>
<name>A0A0G1M0K0_9BACT</name>
<dbReference type="Pfam" id="PF13578">
    <property type="entry name" value="Methyltransf_24"/>
    <property type="match status" value="1"/>
</dbReference>
<organism evidence="1 2">
    <name type="scientific">Candidatus Woesebacteria bacterium GW2011_GWE1_45_18</name>
    <dbReference type="NCBI Taxonomy" id="1618598"/>
    <lineage>
        <taxon>Bacteria</taxon>
        <taxon>Candidatus Woeseibacteriota</taxon>
    </lineage>
</organism>
<evidence type="ECO:0000313" key="2">
    <source>
        <dbReference type="Proteomes" id="UP000034086"/>
    </source>
</evidence>
<dbReference type="SUPFAM" id="SSF53335">
    <property type="entry name" value="S-adenosyl-L-methionine-dependent methyltransferases"/>
    <property type="match status" value="1"/>
</dbReference>
<comment type="caution">
    <text evidence="1">The sequence shown here is derived from an EMBL/GenBank/DDBJ whole genome shotgun (WGS) entry which is preliminary data.</text>
</comment>
<dbReference type="InterPro" id="IPR029063">
    <property type="entry name" value="SAM-dependent_MTases_sf"/>
</dbReference>
<evidence type="ECO:0000313" key="1">
    <source>
        <dbReference type="EMBL" id="KKU01644.1"/>
    </source>
</evidence>
<evidence type="ECO:0008006" key="3">
    <source>
        <dbReference type="Google" id="ProtNLM"/>
    </source>
</evidence>
<gene>
    <name evidence="1" type="ORF">UX03_C0038G0002</name>
</gene>
<reference evidence="1 2" key="1">
    <citation type="journal article" date="2015" name="Nature">
        <title>rRNA introns, odd ribosomes, and small enigmatic genomes across a large radiation of phyla.</title>
        <authorList>
            <person name="Brown C.T."/>
            <person name="Hug L.A."/>
            <person name="Thomas B.C."/>
            <person name="Sharon I."/>
            <person name="Castelle C.J."/>
            <person name="Singh A."/>
            <person name="Wilkins M.J."/>
            <person name="Williams K.H."/>
            <person name="Banfield J.F."/>
        </authorList>
    </citation>
    <scope>NUCLEOTIDE SEQUENCE [LARGE SCALE GENOMIC DNA]</scope>
</reference>
<proteinExistence type="predicted"/>